<gene>
    <name evidence="2" type="ORF">MKK62_24415</name>
</gene>
<dbReference type="RefSeq" id="WP_240261177.1">
    <property type="nucleotide sequence ID" value="NZ_CP092488.2"/>
</dbReference>
<dbReference type="PANTHER" id="PTHR35333:SF3">
    <property type="entry name" value="BETA-LACTAMASE-TYPE TRANSPEPTIDASE FOLD CONTAINING PROTEIN"/>
    <property type="match status" value="1"/>
</dbReference>
<dbReference type="PANTHER" id="PTHR35333">
    <property type="entry name" value="BETA-LACTAMASE"/>
    <property type="match status" value="1"/>
</dbReference>
<evidence type="ECO:0000259" key="1">
    <source>
        <dbReference type="Pfam" id="PF13354"/>
    </source>
</evidence>
<evidence type="ECO:0000313" key="3">
    <source>
        <dbReference type="Proteomes" id="UP001055336"/>
    </source>
</evidence>
<keyword evidence="2" id="KW-0378">Hydrolase</keyword>
<proteinExistence type="predicted"/>
<dbReference type="InterPro" id="IPR000871">
    <property type="entry name" value="Beta-lactam_class-A"/>
</dbReference>
<dbReference type="GO" id="GO:0016787">
    <property type="term" value="F:hydrolase activity"/>
    <property type="evidence" value="ECO:0007669"/>
    <property type="project" value="UniProtKB-KW"/>
</dbReference>
<reference evidence="2" key="1">
    <citation type="submission" date="2022-08" db="EMBL/GenBank/DDBJ databases">
        <title>Whole genome sequencing of non-tuberculosis mycobacteria type-strains.</title>
        <authorList>
            <person name="Igarashi Y."/>
            <person name="Osugi A."/>
            <person name="Mitarai S."/>
        </authorList>
    </citation>
    <scope>NUCLEOTIDE SEQUENCE</scope>
    <source>
        <strain evidence="2">DSM 45127</strain>
    </source>
</reference>
<evidence type="ECO:0000313" key="2">
    <source>
        <dbReference type="EMBL" id="UMB69444.1"/>
    </source>
</evidence>
<dbReference type="EMBL" id="CP092488">
    <property type="protein sequence ID" value="UMB69444.1"/>
    <property type="molecule type" value="Genomic_DNA"/>
</dbReference>
<keyword evidence="3" id="KW-1185">Reference proteome</keyword>
<sequence>MLQSSIDEALSTRAGIDWAVSIRDAAGHEIACWSGDHALKTASVGKLLLLVEVARQRVTGELDGTGVLTRKPELTVADSGIWQHLHVDELAIDDLCVLIASVSDNTATNVLLERVGLHRVVELARSLGLTHTALLDFVRDDRGPNHPATLSTGSASELSGVMSRLSRGALISTAVSEQVNAWLATGVDLSMVASAWGLDPLAHTSPDRNTFLSNKTGSDPGVRADVGFVARGAACFSYAVIANWDAGRDDIRDTVLSGMNAVGTVLRAALEGE</sequence>
<name>A0ABY3VJ53_9MYCO</name>
<accession>A0ABY3VJ53</accession>
<protein>
    <submittedName>
        <fullName evidence="2">Class A beta-lactamase-related serine hydrolase</fullName>
    </submittedName>
</protein>
<organism evidence="2 3">
    <name type="scientific">Mycobacterium paraterrae</name>
    <dbReference type="NCBI Taxonomy" id="577492"/>
    <lineage>
        <taxon>Bacteria</taxon>
        <taxon>Bacillati</taxon>
        <taxon>Actinomycetota</taxon>
        <taxon>Actinomycetes</taxon>
        <taxon>Mycobacteriales</taxon>
        <taxon>Mycobacteriaceae</taxon>
        <taxon>Mycobacterium</taxon>
    </lineage>
</organism>
<dbReference type="Gene3D" id="3.40.710.10">
    <property type="entry name" value="DD-peptidase/beta-lactamase superfamily"/>
    <property type="match status" value="1"/>
</dbReference>
<dbReference type="SUPFAM" id="SSF56601">
    <property type="entry name" value="beta-lactamase/transpeptidase-like"/>
    <property type="match status" value="1"/>
</dbReference>
<dbReference type="InterPro" id="IPR045155">
    <property type="entry name" value="Beta-lactam_cat"/>
</dbReference>
<feature type="domain" description="Beta-lactamase class A catalytic" evidence="1">
    <location>
        <begin position="20"/>
        <end position="239"/>
    </location>
</feature>
<dbReference type="Proteomes" id="UP001055336">
    <property type="component" value="Chromosome"/>
</dbReference>
<dbReference type="InterPro" id="IPR012338">
    <property type="entry name" value="Beta-lactam/transpept-like"/>
</dbReference>
<dbReference type="Pfam" id="PF13354">
    <property type="entry name" value="Beta-lactamase2"/>
    <property type="match status" value="1"/>
</dbReference>